<proteinExistence type="predicted"/>
<feature type="region of interest" description="Disordered" evidence="4">
    <location>
        <begin position="357"/>
        <end position="421"/>
    </location>
</feature>
<dbReference type="GO" id="GO:0010997">
    <property type="term" value="F:anaphase-promoting complex binding"/>
    <property type="evidence" value="ECO:0007669"/>
    <property type="project" value="TreeGrafter"/>
</dbReference>
<dbReference type="EMBL" id="ML121530">
    <property type="protein sequence ID" value="RPB27835.1"/>
    <property type="molecule type" value="Genomic_DNA"/>
</dbReference>
<keyword evidence="3" id="KW-0539">Nucleus</keyword>
<feature type="compositionally biased region" description="Basic and acidic residues" evidence="4">
    <location>
        <begin position="367"/>
        <end position="394"/>
    </location>
</feature>
<dbReference type="PANTHER" id="PTHR14396:SF10">
    <property type="entry name" value="CLASPIN"/>
    <property type="match status" value="1"/>
</dbReference>
<feature type="compositionally biased region" description="Basic residues" evidence="4">
    <location>
        <begin position="132"/>
        <end position="141"/>
    </location>
</feature>
<organism evidence="6 7">
    <name type="scientific">Terfezia boudieri ATCC MYA-4762</name>
    <dbReference type="NCBI Taxonomy" id="1051890"/>
    <lineage>
        <taxon>Eukaryota</taxon>
        <taxon>Fungi</taxon>
        <taxon>Dikarya</taxon>
        <taxon>Ascomycota</taxon>
        <taxon>Pezizomycotina</taxon>
        <taxon>Pezizomycetes</taxon>
        <taxon>Pezizales</taxon>
        <taxon>Pezizaceae</taxon>
        <taxon>Terfezia</taxon>
    </lineage>
</organism>
<comment type="subcellular location">
    <subcellularLocation>
        <location evidence="1">Nucleus</location>
    </subcellularLocation>
</comment>
<reference evidence="6 7" key="1">
    <citation type="journal article" date="2018" name="Nat. Ecol. Evol.">
        <title>Pezizomycetes genomes reveal the molecular basis of ectomycorrhizal truffle lifestyle.</title>
        <authorList>
            <person name="Murat C."/>
            <person name="Payen T."/>
            <person name="Noel B."/>
            <person name="Kuo A."/>
            <person name="Morin E."/>
            <person name="Chen J."/>
            <person name="Kohler A."/>
            <person name="Krizsan K."/>
            <person name="Balestrini R."/>
            <person name="Da Silva C."/>
            <person name="Montanini B."/>
            <person name="Hainaut M."/>
            <person name="Levati E."/>
            <person name="Barry K.W."/>
            <person name="Belfiori B."/>
            <person name="Cichocki N."/>
            <person name="Clum A."/>
            <person name="Dockter R.B."/>
            <person name="Fauchery L."/>
            <person name="Guy J."/>
            <person name="Iotti M."/>
            <person name="Le Tacon F."/>
            <person name="Lindquist E.A."/>
            <person name="Lipzen A."/>
            <person name="Malagnac F."/>
            <person name="Mello A."/>
            <person name="Molinier V."/>
            <person name="Miyauchi S."/>
            <person name="Poulain J."/>
            <person name="Riccioni C."/>
            <person name="Rubini A."/>
            <person name="Sitrit Y."/>
            <person name="Splivallo R."/>
            <person name="Traeger S."/>
            <person name="Wang M."/>
            <person name="Zifcakova L."/>
            <person name="Wipf D."/>
            <person name="Zambonelli A."/>
            <person name="Paolocci F."/>
            <person name="Nowrousian M."/>
            <person name="Ottonello S."/>
            <person name="Baldrian P."/>
            <person name="Spatafora J.W."/>
            <person name="Henrissat B."/>
            <person name="Nagy L.G."/>
            <person name="Aury J.M."/>
            <person name="Wincker P."/>
            <person name="Grigoriev I.V."/>
            <person name="Bonfante P."/>
            <person name="Martin F.M."/>
        </authorList>
    </citation>
    <scope>NUCLEOTIDE SEQUENCE [LARGE SCALE GENOMIC DNA]</scope>
    <source>
        <strain evidence="6 7">ATCC MYA-4762</strain>
    </source>
</reference>
<evidence type="ECO:0000259" key="5">
    <source>
        <dbReference type="Pfam" id="PF09444"/>
    </source>
</evidence>
<feature type="domain" description="DNA replication checkpoint mediator MRC1" evidence="5">
    <location>
        <begin position="191"/>
        <end position="336"/>
    </location>
</feature>
<evidence type="ECO:0000313" key="7">
    <source>
        <dbReference type="Proteomes" id="UP000267821"/>
    </source>
</evidence>
<feature type="region of interest" description="Disordered" evidence="4">
    <location>
        <begin position="279"/>
        <end position="302"/>
    </location>
</feature>
<dbReference type="GO" id="GO:0033314">
    <property type="term" value="P:mitotic DNA replication checkpoint signaling"/>
    <property type="evidence" value="ECO:0007669"/>
    <property type="project" value="TreeGrafter"/>
</dbReference>
<dbReference type="AlphaFoldDB" id="A0A3N4MG14"/>
<feature type="compositionally biased region" description="Polar residues" evidence="4">
    <location>
        <begin position="103"/>
        <end position="126"/>
    </location>
</feature>
<dbReference type="Proteomes" id="UP000267821">
    <property type="component" value="Unassembled WGS sequence"/>
</dbReference>
<dbReference type="PANTHER" id="PTHR14396">
    <property type="entry name" value="CLASPIN"/>
    <property type="match status" value="1"/>
</dbReference>
<dbReference type="GO" id="GO:0007095">
    <property type="term" value="P:mitotic G2 DNA damage checkpoint signaling"/>
    <property type="evidence" value="ECO:0007669"/>
    <property type="project" value="TreeGrafter"/>
</dbReference>
<name>A0A3N4MG14_9PEZI</name>
<accession>A0A3N4MG14</accession>
<dbReference type="InterPro" id="IPR018564">
    <property type="entry name" value="Repl_chkpnt_MRC1_dom"/>
</dbReference>
<feature type="region of interest" description="Disordered" evidence="4">
    <location>
        <begin position="100"/>
        <end position="164"/>
    </location>
</feature>
<dbReference type="STRING" id="1051890.A0A3N4MG14"/>
<keyword evidence="7" id="KW-1185">Reference proteome</keyword>
<evidence type="ECO:0000313" key="6">
    <source>
        <dbReference type="EMBL" id="RPB27835.1"/>
    </source>
</evidence>
<protein>
    <recommendedName>
        <fullName evidence="5">DNA replication checkpoint mediator MRC1 domain-containing protein</fullName>
    </recommendedName>
</protein>
<evidence type="ECO:0000256" key="1">
    <source>
        <dbReference type="ARBA" id="ARBA00004123"/>
    </source>
</evidence>
<dbReference type="GO" id="GO:0005634">
    <property type="term" value="C:nucleus"/>
    <property type="evidence" value="ECO:0007669"/>
    <property type="project" value="UniProtKB-SubCell"/>
</dbReference>
<dbReference type="InterPro" id="IPR024146">
    <property type="entry name" value="Claspin"/>
</dbReference>
<gene>
    <name evidence="6" type="ORF">L211DRAFT_467133</name>
</gene>
<evidence type="ECO:0000256" key="2">
    <source>
        <dbReference type="ARBA" id="ARBA00022553"/>
    </source>
</evidence>
<dbReference type="OrthoDB" id="2130597at2759"/>
<keyword evidence="2" id="KW-0597">Phosphoprotein</keyword>
<evidence type="ECO:0000256" key="4">
    <source>
        <dbReference type="SAM" id="MobiDB-lite"/>
    </source>
</evidence>
<dbReference type="Pfam" id="PF09444">
    <property type="entry name" value="MRC1"/>
    <property type="match status" value="1"/>
</dbReference>
<sequence>MLWEIRRRRGGGVVRPLRRRKKKRWLGKRRLRVIRICRLIWPITSLRRRRGRRSRVMMMNRERMVVNITGYLGTQSQSQWPNPTPDIGFEYSEDRVKRFDTPKPTQTQASLSIQNQGTLVDSTQQMSPSASLKKKKPRRLLRATEKEAEQEAEEADESSNDEQSNAFALMKKAAKAAKRKQALDAFNKKISEAKTLVHEQAEESEDEWAGIGGADEPDSDDSNADEKIRQELGDMLDDNTTLDTAKERSKLEAFYAAKEREEDARNVTKLFKDLQSGGLRRKRGAGADFDVSDSEDEEDRRRAVRRRNEARLRKMLLEDRKISKIAENPKRKAFLECLQDNEGDEQGMFLDVVEDEEELSQALDTPMGEKEVVGGGEGRELIRREGGRLQREDSLGGAGSDNDAFSKGPRLPKTRVGAKKRDVGLAEIRSQLSFLVDDDERLGGDLSDLSDGDNTDGHPDQDPEMGESLIGAPDPEAAADDSTIITTTTTSITAATARNSRRTNRTVIDRISLKRTATLENTTHNTNSKLAFHNPSDADPAAFRAPGLLRRATANSQLEADAGAGCVGVGGGAGADGVKKRGAKGSSSISYHGDLISMTSGGCFFYSPLLYYRNYYR</sequence>
<feature type="compositionally biased region" description="Acidic residues" evidence="4">
    <location>
        <begin position="150"/>
        <end position="160"/>
    </location>
</feature>
<feature type="region of interest" description="Disordered" evidence="4">
    <location>
        <begin position="198"/>
        <end position="224"/>
    </location>
</feature>
<dbReference type="InParanoid" id="A0A3N4MG14"/>
<evidence type="ECO:0000256" key="3">
    <source>
        <dbReference type="ARBA" id="ARBA00023242"/>
    </source>
</evidence>
<feature type="region of interest" description="Disordered" evidence="4">
    <location>
        <begin position="441"/>
        <end position="481"/>
    </location>
</feature>